<reference evidence="1 2" key="1">
    <citation type="journal article" date="2010" name="Appl. Microbiol. Biotechnol.">
        <title>Genotypic diversity in Oenococcus oeni by high-density microarray comparative genome hybridization and whole genome sequencing.</title>
        <authorList>
            <person name="Borneman A.R."/>
            <person name="Bartowsky E.J."/>
            <person name="McCarthy J."/>
            <person name="Chambers P.J."/>
        </authorList>
    </citation>
    <scope>NUCLEOTIDE SEQUENCE [LARGE SCALE GENOMIC DNA]</scope>
    <source>
        <strain evidence="1 2">AWRIB429</strain>
    </source>
</reference>
<name>D3LA38_OENOE</name>
<evidence type="ECO:0000313" key="1">
    <source>
        <dbReference type="EMBL" id="EFD88190.1"/>
    </source>
</evidence>
<proteinExistence type="predicted"/>
<dbReference type="AlphaFoldDB" id="D3LA38"/>
<organism evidence="1 2">
    <name type="scientific">Oenococcus oeni AWRIB429</name>
    <dbReference type="NCBI Taxonomy" id="655225"/>
    <lineage>
        <taxon>Bacteria</taxon>
        <taxon>Bacillati</taxon>
        <taxon>Bacillota</taxon>
        <taxon>Bacilli</taxon>
        <taxon>Lactobacillales</taxon>
        <taxon>Lactobacillaceae</taxon>
        <taxon>Oenococcus</taxon>
    </lineage>
</organism>
<dbReference type="RefSeq" id="WP_002819082.1">
    <property type="nucleotide sequence ID" value="NZ_ACSE01000024.1"/>
</dbReference>
<gene>
    <name evidence="1" type="ORF">AWRIB429_1218</name>
</gene>
<dbReference type="Proteomes" id="UP000003075">
    <property type="component" value="Unassembled WGS sequence"/>
</dbReference>
<evidence type="ECO:0000313" key="2">
    <source>
        <dbReference type="Proteomes" id="UP000003075"/>
    </source>
</evidence>
<dbReference type="EMBL" id="ACSE01000024">
    <property type="protein sequence ID" value="EFD88190.1"/>
    <property type="molecule type" value="Genomic_DNA"/>
</dbReference>
<dbReference type="OrthoDB" id="9788567at2"/>
<dbReference type="GeneID" id="75065688"/>
<protein>
    <submittedName>
        <fullName evidence="1">Uncharacterized protein</fullName>
    </submittedName>
</protein>
<comment type="caution">
    <text evidence="1">The sequence shown here is derived from an EMBL/GenBank/DDBJ whole genome shotgun (WGS) entry which is preliminary data.</text>
</comment>
<sequence>MANSRKIRLDQLGDRYYVGLKGQPQAQATYTPFFLNTDDLGIIKSPRSVVTSLGYPENVIDSLLQVGFIGEANFQGNQYYYFKDWDQSFQYFQLSALANTMMLVNLFIGANGQVVFKDHTDNANHDFVKQHKLLIERIYKKSADFNALAVWATDNSQLISQPMQTRLKLIYQPSVDKKAASQHSN</sequence>
<accession>D3LA38</accession>